<keyword evidence="1" id="KW-1133">Transmembrane helix</keyword>
<feature type="transmembrane region" description="Helical" evidence="1">
    <location>
        <begin position="128"/>
        <end position="152"/>
    </location>
</feature>
<keyword evidence="1" id="KW-0472">Membrane</keyword>
<evidence type="ECO:0000313" key="2">
    <source>
        <dbReference type="EMBL" id="MEQ2555229.1"/>
    </source>
</evidence>
<evidence type="ECO:0000256" key="1">
    <source>
        <dbReference type="SAM" id="Phobius"/>
    </source>
</evidence>
<feature type="transmembrane region" description="Helical" evidence="1">
    <location>
        <begin position="7"/>
        <end position="32"/>
    </location>
</feature>
<reference evidence="2" key="1">
    <citation type="submission" date="2024-03" db="EMBL/GenBank/DDBJ databases">
        <title>Human intestinal bacterial collection.</title>
        <authorList>
            <person name="Pauvert C."/>
            <person name="Hitch T.C.A."/>
            <person name="Clavel T."/>
        </authorList>
    </citation>
    <scope>NUCLEOTIDE SEQUENCE [LARGE SCALE GENOMIC DNA]</scope>
    <source>
        <strain evidence="2">CLA-AA-H89B</strain>
    </source>
</reference>
<organism evidence="2 3">
    <name type="scientific">Lachnospira intestinalis</name>
    <dbReference type="NCBI Taxonomy" id="3133158"/>
    <lineage>
        <taxon>Bacteria</taxon>
        <taxon>Bacillati</taxon>
        <taxon>Bacillota</taxon>
        <taxon>Clostridia</taxon>
        <taxon>Lachnospirales</taxon>
        <taxon>Lachnospiraceae</taxon>
        <taxon>Lachnospira</taxon>
    </lineage>
</organism>
<evidence type="ECO:0008006" key="4">
    <source>
        <dbReference type="Google" id="ProtNLM"/>
    </source>
</evidence>
<keyword evidence="3" id="KW-1185">Reference proteome</keyword>
<gene>
    <name evidence="2" type="ORF">WMO37_09455</name>
</gene>
<sequence>MVTVVSVLSVVAAIFCMVFLSQGSFSMIGYFIDLPGLIFLALLVIPAVCISGFAKDFGKGLAISMHKNSEVTLLQLNKSIEAVKLVQKLLIYAGVFISLFSFVVVVQVMPDAVQYSAQEYMQVFGNNFAVAILPLMYALVFSLLLLPVSAVLQRKKIEYIQK</sequence>
<proteinExistence type="predicted"/>
<evidence type="ECO:0000313" key="3">
    <source>
        <dbReference type="Proteomes" id="UP001546774"/>
    </source>
</evidence>
<accession>A0ABV1H6A6</accession>
<comment type="caution">
    <text evidence="2">The sequence shown here is derived from an EMBL/GenBank/DDBJ whole genome shotgun (WGS) entry which is preliminary data.</text>
</comment>
<feature type="transmembrane region" description="Helical" evidence="1">
    <location>
        <begin position="89"/>
        <end position="108"/>
    </location>
</feature>
<protein>
    <recommendedName>
        <fullName evidence="4">DUF2798 domain-containing protein</fullName>
    </recommendedName>
</protein>
<keyword evidence="1" id="KW-0812">Transmembrane</keyword>
<dbReference type="Proteomes" id="UP001546774">
    <property type="component" value="Unassembled WGS sequence"/>
</dbReference>
<dbReference type="EMBL" id="JBBMFS010000007">
    <property type="protein sequence ID" value="MEQ2555229.1"/>
    <property type="molecule type" value="Genomic_DNA"/>
</dbReference>
<feature type="transmembrane region" description="Helical" evidence="1">
    <location>
        <begin position="38"/>
        <end position="57"/>
    </location>
</feature>
<name>A0ABV1H6A6_9FIRM</name>